<evidence type="ECO:0000256" key="11">
    <source>
        <dbReference type="SAM" id="Phobius"/>
    </source>
</evidence>
<evidence type="ECO:0000256" key="9">
    <source>
        <dbReference type="ARBA" id="ARBA00023288"/>
    </source>
</evidence>
<dbReference type="InterPro" id="IPR004886">
    <property type="entry name" value="Glucanosyltransferase"/>
</dbReference>
<feature type="signal peptide" evidence="10">
    <location>
        <begin position="1"/>
        <end position="21"/>
    </location>
</feature>
<keyword evidence="9 10" id="KW-0449">Lipoprotein</keyword>
<accession>A0A8H6SIW2</accession>
<dbReference type="Proteomes" id="UP000613580">
    <property type="component" value="Unassembled WGS sequence"/>
</dbReference>
<comment type="similarity">
    <text evidence="3 10">Belongs to the glycosyl hydrolase 72 family.</text>
</comment>
<evidence type="ECO:0000256" key="6">
    <source>
        <dbReference type="ARBA" id="ARBA00023136"/>
    </source>
</evidence>
<evidence type="ECO:0000313" key="13">
    <source>
        <dbReference type="EMBL" id="KAF7300515.1"/>
    </source>
</evidence>
<dbReference type="EMBL" id="JACAZE010000013">
    <property type="protein sequence ID" value="KAF7300515.1"/>
    <property type="molecule type" value="Genomic_DNA"/>
</dbReference>
<dbReference type="GO" id="GO:0071970">
    <property type="term" value="P:fungal-type cell wall (1-&gt;3)-beta-D-glucan biosynthetic process"/>
    <property type="evidence" value="ECO:0007669"/>
    <property type="project" value="TreeGrafter"/>
</dbReference>
<gene>
    <name evidence="13" type="ORF">HMN09_00936000</name>
</gene>
<dbReference type="EC" id="2.4.1.-" evidence="10"/>
<proteinExistence type="inferred from homology"/>
<evidence type="ECO:0000313" key="14">
    <source>
        <dbReference type="Proteomes" id="UP000613580"/>
    </source>
</evidence>
<keyword evidence="6 10" id="KW-0472">Membrane</keyword>
<dbReference type="AlphaFoldDB" id="A0A8H6SIW2"/>
<name>A0A8H6SIW2_MYCCL</name>
<dbReference type="PANTHER" id="PTHR31468">
    <property type="entry name" value="1,3-BETA-GLUCANOSYLTRANSFERASE GAS1"/>
    <property type="match status" value="1"/>
</dbReference>
<evidence type="ECO:0000256" key="3">
    <source>
        <dbReference type="ARBA" id="ARBA00007528"/>
    </source>
</evidence>
<dbReference type="SUPFAM" id="SSF51445">
    <property type="entry name" value="(Trans)glycosidases"/>
    <property type="match status" value="1"/>
</dbReference>
<reference evidence="13" key="1">
    <citation type="submission" date="2020-05" db="EMBL/GenBank/DDBJ databases">
        <title>Mycena genomes resolve the evolution of fungal bioluminescence.</title>
        <authorList>
            <person name="Tsai I.J."/>
        </authorList>
    </citation>
    <scope>NUCLEOTIDE SEQUENCE</scope>
    <source>
        <strain evidence="13">110903Hualien_Pintung</strain>
    </source>
</reference>
<keyword evidence="10 13" id="KW-0808">Transferase</keyword>
<feature type="domain" description="X8" evidence="12">
    <location>
        <begin position="390"/>
        <end position="492"/>
    </location>
</feature>
<comment type="caution">
    <text evidence="13">The sequence shown here is derived from an EMBL/GenBank/DDBJ whole genome shotgun (WGS) entry which is preliminary data.</text>
</comment>
<dbReference type="GO" id="GO:0098552">
    <property type="term" value="C:side of membrane"/>
    <property type="evidence" value="ECO:0007669"/>
    <property type="project" value="UniProtKB-KW"/>
</dbReference>
<evidence type="ECO:0000256" key="5">
    <source>
        <dbReference type="ARBA" id="ARBA00022729"/>
    </source>
</evidence>
<dbReference type="Gene3D" id="1.20.58.1040">
    <property type="match status" value="1"/>
</dbReference>
<dbReference type="Pfam" id="PF03198">
    <property type="entry name" value="Glyco_hydro_72"/>
    <property type="match status" value="1"/>
</dbReference>
<keyword evidence="14" id="KW-1185">Reference proteome</keyword>
<dbReference type="InterPro" id="IPR017853">
    <property type="entry name" value="GH"/>
</dbReference>
<keyword evidence="11" id="KW-1133">Transmembrane helix</keyword>
<dbReference type="Pfam" id="PF07983">
    <property type="entry name" value="X8"/>
    <property type="match status" value="1"/>
</dbReference>
<evidence type="ECO:0000256" key="2">
    <source>
        <dbReference type="ARBA" id="ARBA00004589"/>
    </source>
</evidence>
<evidence type="ECO:0000256" key="8">
    <source>
        <dbReference type="ARBA" id="ARBA00023180"/>
    </source>
</evidence>
<evidence type="ECO:0000256" key="1">
    <source>
        <dbReference type="ARBA" id="ARBA00004196"/>
    </source>
</evidence>
<comment type="function">
    <text evidence="10">Splits internally a 1,3-beta-glucan molecule and transfers the newly generated reducing end (the donor) to the non-reducing end of another 1,3-beta-glucan molecule (the acceptor) forming a 1,3-beta linkage, resulting in the elongation of 1,3-beta-glucan chains in the cell wall.</text>
</comment>
<keyword evidence="11" id="KW-0812">Transmembrane</keyword>
<dbReference type="SMART" id="SM00768">
    <property type="entry name" value="X8"/>
    <property type="match status" value="1"/>
</dbReference>
<keyword evidence="7" id="KW-1015">Disulfide bond</keyword>
<dbReference type="OrthoDB" id="421038at2759"/>
<feature type="transmembrane region" description="Helical" evidence="11">
    <location>
        <begin position="533"/>
        <end position="551"/>
    </location>
</feature>
<protein>
    <recommendedName>
        <fullName evidence="10">1,3-beta-glucanosyltransferase</fullName>
        <ecNumber evidence="10">2.4.1.-</ecNumber>
    </recommendedName>
</protein>
<comment type="subcellular location">
    <subcellularLocation>
        <location evidence="1">Cell envelope</location>
    </subcellularLocation>
    <subcellularLocation>
        <location evidence="10">Cell membrane</location>
        <topology evidence="10">Lipid-anchor</topology>
        <topology evidence="10">GPI-anchor</topology>
    </subcellularLocation>
    <subcellularLocation>
        <location evidence="2">Membrane</location>
        <topology evidence="2">Lipid-anchor</topology>
        <topology evidence="2">GPI-anchor</topology>
    </subcellularLocation>
</comment>
<dbReference type="GO" id="GO:0031505">
    <property type="term" value="P:fungal-type cell wall organization"/>
    <property type="evidence" value="ECO:0007669"/>
    <property type="project" value="TreeGrafter"/>
</dbReference>
<evidence type="ECO:0000256" key="4">
    <source>
        <dbReference type="ARBA" id="ARBA00022622"/>
    </source>
</evidence>
<evidence type="ECO:0000256" key="10">
    <source>
        <dbReference type="RuleBase" id="RU361209"/>
    </source>
</evidence>
<keyword evidence="5 10" id="KW-0732">Signal</keyword>
<dbReference type="Gene3D" id="3.20.20.80">
    <property type="entry name" value="Glycosidases"/>
    <property type="match status" value="1"/>
</dbReference>
<evidence type="ECO:0000259" key="12">
    <source>
        <dbReference type="SMART" id="SM00768"/>
    </source>
</evidence>
<keyword evidence="8" id="KW-0325">Glycoprotein</keyword>
<evidence type="ECO:0000256" key="7">
    <source>
        <dbReference type="ARBA" id="ARBA00023157"/>
    </source>
</evidence>
<sequence length="552" mass="57862">MRLHLYSALALATALAWTAAALPKVSRTGRYLYTEDGTRFFIKGIAYQTQGQIVPGPDNPLNQPSTFVDNLADGNACARDLPYLQQLGVNAIRAYSANSSLNHDDCMHAFSAAGIYVILDLTLPLNGSIVTTQPSWSTNLLDQFLRTIDTFEQYDNVLAYNVGNEVMTSTTSEAAPFIMAAARDVKAYLNSIQSSALVGYAAINGNDTFVDNNAQFLACDHPDGDGGAIDLYGLNDYQWCGNASSDTFDSLNQRFANYPVAAYFSEFGGENCNPGVRVWTEVPVMFSAPMTNVWSGGAAFGYFSAMSQGHQFGMATLSSDNTSITTDADFTNLVSEYTALGTNFPTTPPQSAQPKTDNLPSCPTGWGITASGALPPTPDDAACGCLADGLLCQFVPPTPDYTVVMGDLFGVACGLLANLGDTQSCLDVSADGVSGVYGRVAMCDPTIRLSYVMSQYYELEHGAEGACSFLGNATVNYSGKAGTGGLASKCIPSASVFTPSAPPVLLPVSATASGSSTAGTKGASINGAEAKTIWVGAAACILGTFVGAVMVY</sequence>
<dbReference type="GO" id="GO:0005886">
    <property type="term" value="C:plasma membrane"/>
    <property type="evidence" value="ECO:0007669"/>
    <property type="project" value="UniProtKB-SubCell"/>
</dbReference>
<dbReference type="PANTHER" id="PTHR31468:SF2">
    <property type="entry name" value="1,3-BETA-GLUCANOSYLTRANSFERASE GAS1"/>
    <property type="match status" value="1"/>
</dbReference>
<organism evidence="13 14">
    <name type="scientific">Mycena chlorophos</name>
    <name type="common">Agaric fungus</name>
    <name type="synonym">Agaricus chlorophos</name>
    <dbReference type="NCBI Taxonomy" id="658473"/>
    <lineage>
        <taxon>Eukaryota</taxon>
        <taxon>Fungi</taxon>
        <taxon>Dikarya</taxon>
        <taxon>Basidiomycota</taxon>
        <taxon>Agaricomycotina</taxon>
        <taxon>Agaricomycetes</taxon>
        <taxon>Agaricomycetidae</taxon>
        <taxon>Agaricales</taxon>
        <taxon>Marasmiineae</taxon>
        <taxon>Mycenaceae</taxon>
        <taxon>Mycena</taxon>
    </lineage>
</organism>
<dbReference type="InterPro" id="IPR012946">
    <property type="entry name" value="X8"/>
</dbReference>
<feature type="chain" id="PRO_5034842277" description="1,3-beta-glucanosyltransferase" evidence="10">
    <location>
        <begin position="22"/>
        <end position="552"/>
    </location>
</feature>
<keyword evidence="4 10" id="KW-0336">GPI-anchor</keyword>
<dbReference type="GO" id="GO:0042124">
    <property type="term" value="F:1,3-beta-glucanosyltransferase activity"/>
    <property type="evidence" value="ECO:0007669"/>
    <property type="project" value="TreeGrafter"/>
</dbReference>